<proteinExistence type="predicted"/>
<organism evidence="2 3">
    <name type="scientific">Streptomonospora halophila</name>
    <dbReference type="NCBI Taxonomy" id="427369"/>
    <lineage>
        <taxon>Bacteria</taxon>
        <taxon>Bacillati</taxon>
        <taxon>Actinomycetota</taxon>
        <taxon>Actinomycetes</taxon>
        <taxon>Streptosporangiales</taxon>
        <taxon>Nocardiopsidaceae</taxon>
        <taxon>Streptomonospora</taxon>
    </lineage>
</organism>
<protein>
    <submittedName>
        <fullName evidence="2">Nucleotidyltransferase domain-containing protein</fullName>
    </submittedName>
</protein>
<dbReference type="SUPFAM" id="SSF81301">
    <property type="entry name" value="Nucleotidyltransferase"/>
    <property type="match status" value="1"/>
</dbReference>
<dbReference type="Proteomes" id="UP001499993">
    <property type="component" value="Unassembled WGS sequence"/>
</dbReference>
<dbReference type="RefSeq" id="WP_345556206.1">
    <property type="nucleotide sequence ID" value="NZ_BAABIK010000007.1"/>
</dbReference>
<name>A0ABP9GCU2_9ACTN</name>
<evidence type="ECO:0000313" key="2">
    <source>
        <dbReference type="EMBL" id="GAA4937238.1"/>
    </source>
</evidence>
<feature type="domain" description="Polymerase nucleotidyl transferase" evidence="1">
    <location>
        <begin position="22"/>
        <end position="72"/>
    </location>
</feature>
<sequence length="258" mass="28237">MRLSDDTEFSEHVSHTLAGINGVQAVALGGSRATGTHTTDSDWDFAVYYRHRFDPEDLRAVGWPGEVSEIGGWGGGVFNGGAWLEIDGRSVDIHFRDLDDVEYRIAEARKGRFDVELLPFHRAGIPTYLVVAELALDEVLHGELPRPDFPEELRRLAPERWWTQAKFELAYGRSAYAQRGNLTGTAGAVATAATQAAHAVMAARATWVTNEKRLLERAGLRHVDDVLAGLDTEPATLMAAVDATNQLLEKAVTEATDG</sequence>
<dbReference type="InterPro" id="IPR043519">
    <property type="entry name" value="NT_sf"/>
</dbReference>
<accession>A0ABP9GCU2</accession>
<evidence type="ECO:0000259" key="1">
    <source>
        <dbReference type="Pfam" id="PF01909"/>
    </source>
</evidence>
<evidence type="ECO:0000313" key="3">
    <source>
        <dbReference type="Proteomes" id="UP001499993"/>
    </source>
</evidence>
<keyword evidence="3" id="KW-1185">Reference proteome</keyword>
<dbReference type="Gene3D" id="3.30.460.10">
    <property type="entry name" value="Beta Polymerase, domain 2"/>
    <property type="match status" value="1"/>
</dbReference>
<dbReference type="Pfam" id="PF01909">
    <property type="entry name" value="NTP_transf_2"/>
    <property type="match status" value="1"/>
</dbReference>
<comment type="caution">
    <text evidence="2">The sequence shown here is derived from an EMBL/GenBank/DDBJ whole genome shotgun (WGS) entry which is preliminary data.</text>
</comment>
<gene>
    <name evidence="2" type="ORF">GCM10023224_17840</name>
</gene>
<dbReference type="EMBL" id="BAABIK010000007">
    <property type="protein sequence ID" value="GAA4937238.1"/>
    <property type="molecule type" value="Genomic_DNA"/>
</dbReference>
<dbReference type="InterPro" id="IPR002934">
    <property type="entry name" value="Polymerase_NTP_transf_dom"/>
</dbReference>
<reference evidence="3" key="1">
    <citation type="journal article" date="2019" name="Int. J. Syst. Evol. Microbiol.">
        <title>The Global Catalogue of Microorganisms (GCM) 10K type strain sequencing project: providing services to taxonomists for standard genome sequencing and annotation.</title>
        <authorList>
            <consortium name="The Broad Institute Genomics Platform"/>
            <consortium name="The Broad Institute Genome Sequencing Center for Infectious Disease"/>
            <person name="Wu L."/>
            <person name="Ma J."/>
        </authorList>
    </citation>
    <scope>NUCLEOTIDE SEQUENCE [LARGE SCALE GENOMIC DNA]</scope>
    <source>
        <strain evidence="3">JCM 18123</strain>
    </source>
</reference>
<dbReference type="CDD" id="cd05403">
    <property type="entry name" value="NT_KNTase_like"/>
    <property type="match status" value="1"/>
</dbReference>